<dbReference type="Proteomes" id="UP000887578">
    <property type="component" value="Unplaced"/>
</dbReference>
<dbReference type="Gene3D" id="3.10.100.10">
    <property type="entry name" value="Mannose-Binding Protein A, subunit A"/>
    <property type="match status" value="1"/>
</dbReference>
<evidence type="ECO:0000313" key="2">
    <source>
        <dbReference type="Proteomes" id="UP000887578"/>
    </source>
</evidence>
<protein>
    <submittedName>
        <fullName evidence="3">C-type lectin domain-containing protein</fullName>
    </submittedName>
</protein>
<organism evidence="2 3">
    <name type="scientific">Panagrolaimus davidi</name>
    <dbReference type="NCBI Taxonomy" id="227884"/>
    <lineage>
        <taxon>Eukaryota</taxon>
        <taxon>Metazoa</taxon>
        <taxon>Ecdysozoa</taxon>
        <taxon>Nematoda</taxon>
        <taxon>Chromadorea</taxon>
        <taxon>Rhabditida</taxon>
        <taxon>Tylenchina</taxon>
        <taxon>Panagrolaimomorpha</taxon>
        <taxon>Panagrolaimoidea</taxon>
        <taxon>Panagrolaimidae</taxon>
        <taxon>Panagrolaimus</taxon>
    </lineage>
</organism>
<dbReference type="SUPFAM" id="SSF56436">
    <property type="entry name" value="C-type lectin-like"/>
    <property type="match status" value="1"/>
</dbReference>
<name>A0A914QHH9_9BILA</name>
<dbReference type="InterPro" id="IPR001304">
    <property type="entry name" value="C-type_lectin-like"/>
</dbReference>
<feature type="domain" description="C-type lectin" evidence="1">
    <location>
        <begin position="69"/>
        <end position="100"/>
    </location>
</feature>
<dbReference type="WBParaSite" id="PDA_v2.g31055.t1">
    <property type="protein sequence ID" value="PDA_v2.g31055.t1"/>
    <property type="gene ID" value="PDA_v2.g31055"/>
</dbReference>
<proteinExistence type="predicted"/>
<dbReference type="Pfam" id="PF00059">
    <property type="entry name" value="Lectin_C"/>
    <property type="match status" value="1"/>
</dbReference>
<evidence type="ECO:0000313" key="3">
    <source>
        <dbReference type="WBParaSite" id="PDA_v2.g31055.t1"/>
    </source>
</evidence>
<dbReference type="PANTHER" id="PTHR22803">
    <property type="entry name" value="MANNOSE, PHOSPHOLIPASE, LECTIN RECEPTOR RELATED"/>
    <property type="match status" value="1"/>
</dbReference>
<dbReference type="InterPro" id="IPR050111">
    <property type="entry name" value="C-type_lectin/snaclec_domain"/>
</dbReference>
<sequence>MPGYNCVGIKLQGGMWDAVDCDNLKPSVCIIKISVLTTTTTTLKPKICPASWVYYDVTGFCYLVVNKATKWSDAEDWCFSQGGHLASIHSQAENNFVTSIYYVYS</sequence>
<dbReference type="InterPro" id="IPR016187">
    <property type="entry name" value="CTDL_fold"/>
</dbReference>
<evidence type="ECO:0000259" key="1">
    <source>
        <dbReference type="Pfam" id="PF00059"/>
    </source>
</evidence>
<dbReference type="CDD" id="cd00037">
    <property type="entry name" value="CLECT"/>
    <property type="match status" value="1"/>
</dbReference>
<reference evidence="3" key="1">
    <citation type="submission" date="2022-11" db="UniProtKB">
        <authorList>
            <consortium name="WormBaseParasite"/>
        </authorList>
    </citation>
    <scope>IDENTIFICATION</scope>
</reference>
<dbReference type="AlphaFoldDB" id="A0A914QHH9"/>
<accession>A0A914QHH9</accession>
<dbReference type="InterPro" id="IPR016186">
    <property type="entry name" value="C-type_lectin-like/link_sf"/>
</dbReference>
<keyword evidence="2" id="KW-1185">Reference proteome</keyword>